<dbReference type="PANTHER" id="PTHR34980">
    <property type="entry name" value="INNER MEMBRANE PROTEIN-RELATED-RELATED"/>
    <property type="match status" value="1"/>
</dbReference>
<feature type="transmembrane region" description="Helical" evidence="1">
    <location>
        <begin position="172"/>
        <end position="191"/>
    </location>
</feature>
<accession>A0A217EIK6</accession>
<evidence type="ECO:0000313" key="2">
    <source>
        <dbReference type="EMBL" id="SNQ30090.1"/>
    </source>
</evidence>
<dbReference type="RefSeq" id="WP_088824264.1">
    <property type="nucleotide sequence ID" value="NZ_FZLN01000005.1"/>
</dbReference>
<reference evidence="3" key="1">
    <citation type="submission" date="2017-06" db="EMBL/GenBank/DDBJ databases">
        <authorList>
            <person name="Varghese N."/>
            <person name="Submissions S."/>
        </authorList>
    </citation>
    <scope>NUCLEOTIDE SEQUENCE [LARGE SCALE GENOMIC DNA]</scope>
    <source>
        <strain evidence="3">ANC 5114</strain>
    </source>
</reference>
<sequence>MKGIVLSYNESLKEGLISGNDGNRYSFFNTEWKESELPSRGQQVDFTVNALDQATSIYVIHSSNNFVNQSLEPDLTQNHEQLKQEENYGFFDWVMKCIKLENYVNFTGRARRAEYWYFQLFQLLISVVIGIIAGLSGIDKLSILANIISVALFLPSLAVYVRRLHDVNRSGWWILISFTIIGIIPLFIWLIRETDPKPNQWGSPAK</sequence>
<name>A0A217EIK6_9GAMM</name>
<dbReference type="EMBL" id="FZLN01000005">
    <property type="protein sequence ID" value="SNQ30090.1"/>
    <property type="molecule type" value="Genomic_DNA"/>
</dbReference>
<protein>
    <submittedName>
        <fullName evidence="2">Uncharacterized membrane protein YhaH, DUF805 family</fullName>
    </submittedName>
</protein>
<feature type="transmembrane region" description="Helical" evidence="1">
    <location>
        <begin position="141"/>
        <end position="160"/>
    </location>
</feature>
<dbReference type="GO" id="GO:0005886">
    <property type="term" value="C:plasma membrane"/>
    <property type="evidence" value="ECO:0007669"/>
    <property type="project" value="TreeGrafter"/>
</dbReference>
<organism evidence="2 3">
    <name type="scientific">Acinetobacter apis</name>
    <dbReference type="NCBI Taxonomy" id="1229165"/>
    <lineage>
        <taxon>Bacteria</taxon>
        <taxon>Pseudomonadati</taxon>
        <taxon>Pseudomonadota</taxon>
        <taxon>Gammaproteobacteria</taxon>
        <taxon>Moraxellales</taxon>
        <taxon>Moraxellaceae</taxon>
        <taxon>Acinetobacter</taxon>
    </lineage>
</organism>
<dbReference type="Proteomes" id="UP000243463">
    <property type="component" value="Unassembled WGS sequence"/>
</dbReference>
<gene>
    <name evidence="2" type="ORF">SAMN05444584_2075</name>
</gene>
<keyword evidence="3" id="KW-1185">Reference proteome</keyword>
<dbReference type="Pfam" id="PF05656">
    <property type="entry name" value="DUF805"/>
    <property type="match status" value="1"/>
</dbReference>
<keyword evidence="1" id="KW-0812">Transmembrane</keyword>
<keyword evidence="1" id="KW-1133">Transmembrane helix</keyword>
<proteinExistence type="predicted"/>
<dbReference type="InterPro" id="IPR008523">
    <property type="entry name" value="DUF805"/>
</dbReference>
<evidence type="ECO:0000256" key="1">
    <source>
        <dbReference type="SAM" id="Phobius"/>
    </source>
</evidence>
<feature type="transmembrane region" description="Helical" evidence="1">
    <location>
        <begin position="115"/>
        <end position="135"/>
    </location>
</feature>
<keyword evidence="1" id="KW-0472">Membrane</keyword>
<dbReference type="PANTHER" id="PTHR34980:SF2">
    <property type="entry name" value="INNER MEMBRANE PROTEIN YHAH-RELATED"/>
    <property type="match status" value="1"/>
</dbReference>
<dbReference type="AlphaFoldDB" id="A0A217EIK6"/>
<evidence type="ECO:0000313" key="3">
    <source>
        <dbReference type="Proteomes" id="UP000243463"/>
    </source>
</evidence>
<dbReference type="OrthoDB" id="9812349at2"/>